<organism evidence="3 5">
    <name type="scientific">Paraburkholderia ginsengiterrae</name>
    <dbReference type="NCBI Taxonomy" id="1462993"/>
    <lineage>
        <taxon>Bacteria</taxon>
        <taxon>Pseudomonadati</taxon>
        <taxon>Pseudomonadota</taxon>
        <taxon>Betaproteobacteria</taxon>
        <taxon>Burkholderiales</taxon>
        <taxon>Burkholderiaceae</taxon>
        <taxon>Paraburkholderia</taxon>
    </lineage>
</organism>
<accession>A0A1A9ND86</accession>
<dbReference type="Gene3D" id="3.40.91.30">
    <property type="match status" value="1"/>
</dbReference>
<evidence type="ECO:0000259" key="1">
    <source>
        <dbReference type="Pfam" id="PF08722"/>
    </source>
</evidence>
<evidence type="ECO:0000313" key="5">
    <source>
        <dbReference type="Proteomes" id="UP000078116"/>
    </source>
</evidence>
<feature type="domain" description="TnsA endonuclease N-terminal" evidence="1">
    <location>
        <begin position="8"/>
        <end position="81"/>
    </location>
</feature>
<dbReference type="EMBL" id="LXJZ01000101">
    <property type="protein sequence ID" value="OAJ60561.1"/>
    <property type="molecule type" value="Genomic_DNA"/>
</dbReference>
<dbReference type="Proteomes" id="UP000078116">
    <property type="component" value="Unassembled WGS sequence"/>
</dbReference>
<evidence type="ECO:0000313" key="3">
    <source>
        <dbReference type="EMBL" id="OAJ64115.1"/>
    </source>
</evidence>
<evidence type="ECO:0000313" key="2">
    <source>
        <dbReference type="EMBL" id="OAJ60561.1"/>
    </source>
</evidence>
<dbReference type="InterPro" id="IPR014833">
    <property type="entry name" value="TnsA_N"/>
</dbReference>
<evidence type="ECO:0000313" key="4">
    <source>
        <dbReference type="Proteomes" id="UP000077961"/>
    </source>
</evidence>
<protein>
    <recommendedName>
        <fullName evidence="1">TnsA endonuclease N-terminal domain-containing protein</fullName>
    </recommendedName>
</protein>
<dbReference type="AlphaFoldDB" id="A0A1A9ND86"/>
<dbReference type="STRING" id="1462993.A6V36_01845"/>
<proteinExistence type="predicted"/>
<dbReference type="EMBL" id="LXKA01000110">
    <property type="protein sequence ID" value="OAJ64115.1"/>
    <property type="molecule type" value="Genomic_DNA"/>
</dbReference>
<comment type="caution">
    <text evidence="3">The sequence shown here is derived from an EMBL/GenBank/DDBJ whole genome shotgun (WGS) entry which is preliminary data.</text>
</comment>
<dbReference type="Pfam" id="PF08722">
    <property type="entry name" value="Tn7_TnsA-like_N"/>
    <property type="match status" value="1"/>
</dbReference>
<name>A0A1A9ND86_9BURK</name>
<sequence length="171" mass="19411">MFEFARGVVRFVEQPKTIRYRLGAGSRTYTPDFAVDWCDGRRWLIEVKPADVLAEQRNQEKFDRLSEVFKSQGEQFLVLTDLQIRKTIRLAQVKTLLQVRYGKWLDGASRPAVPSGLENRTIAEALRIGASGRAIVHRLAARELTCCLDTEISGSTVLLPFEESHDDALFV</sequence>
<keyword evidence="4" id="KW-1185">Reference proteome</keyword>
<gene>
    <name evidence="2" type="ORF">A6V36_01845</name>
    <name evidence="3" type="ORF">A6V37_01045</name>
</gene>
<dbReference type="Proteomes" id="UP000077961">
    <property type="component" value="Unassembled WGS sequence"/>
</dbReference>
<reference evidence="4 5" key="1">
    <citation type="submission" date="2016-04" db="EMBL/GenBank/DDBJ databases">
        <title>Reclassification of Paraburkholderia panaciterrae (Farh et al. 2015) Dobritsa &amp; Samadpour 2016 as a later homotypic synonym of Paraburkholderia ginsengiterrae (Farh et al. 2015) Dobritsa &amp; Samadpour 2016.</title>
        <authorList>
            <person name="Dobritsa A.P."/>
            <person name="Kutumbaka K."/>
            <person name="Samadpour M."/>
        </authorList>
    </citation>
    <scope>NUCLEOTIDE SEQUENCE [LARGE SCALE GENOMIC DNA]</scope>
    <source>
        <strain evidence="3 5">DCY85</strain>
        <strain evidence="2 4">DCY85-1</strain>
    </source>
</reference>